<protein>
    <submittedName>
        <fullName evidence="9">DUF4968 domain-containing protein</fullName>
    </submittedName>
</protein>
<evidence type="ECO:0000313" key="10">
    <source>
        <dbReference type="Proteomes" id="UP000623681"/>
    </source>
</evidence>
<dbReference type="CDD" id="cd14752">
    <property type="entry name" value="GH31_N"/>
    <property type="match status" value="1"/>
</dbReference>
<dbReference type="Pfam" id="PF17137">
    <property type="entry name" value="DUF5110"/>
    <property type="match status" value="1"/>
</dbReference>
<evidence type="ECO:0000256" key="4">
    <source>
        <dbReference type="RuleBase" id="RU361185"/>
    </source>
</evidence>
<organism evidence="9 10">
    <name type="scientific">Clostridium paridis</name>
    <dbReference type="NCBI Taxonomy" id="2803863"/>
    <lineage>
        <taxon>Bacteria</taxon>
        <taxon>Bacillati</taxon>
        <taxon>Bacillota</taxon>
        <taxon>Clostridia</taxon>
        <taxon>Eubacteriales</taxon>
        <taxon>Clostridiaceae</taxon>
        <taxon>Clostridium</taxon>
    </lineage>
</organism>
<dbReference type="Gene3D" id="2.60.40.1760">
    <property type="entry name" value="glycosyl hydrolase (family 31)"/>
    <property type="match status" value="1"/>
</dbReference>
<dbReference type="GO" id="GO:0030246">
    <property type="term" value="F:carbohydrate binding"/>
    <property type="evidence" value="ECO:0007669"/>
    <property type="project" value="InterPro"/>
</dbReference>
<feature type="domain" description="Glycoside hydrolase family 31 N-terminal" evidence="6">
    <location>
        <begin position="39"/>
        <end position="200"/>
    </location>
</feature>
<sequence length="745" mass="86473">MKKSEIIHQTYATVSTVGIYETMKQIGNRTQLLFTKGKIEVEYFEGDIVRIFQGEEHSNPKETSSVMQMNSVQVLIEESERSIAFKGSRVITIVSKNCGTVEFLDNYGNIVLEDIAPAGKDSKGNIFITKDNSALGYYGFGEKGGNLNKKGMYIENYNTDEPDTDDESYVYYKTIPFFQGLKEDVAYGVFLNNSFRSYFDMGNSFEDRIFFGAVGGEIEYYFMLGNNLREVTGLYGILTGKMDMPPLWSLGYQQCRYSYFSQKEVEDILNKFIEKEIPLDSIYLDIHYMDGYRVMTFDKDKFPEPEKMIKKIHENGVKVIAIVDPGVKLDENYEVYNRGLQGNHFVKNYDGKLTFEKVWPGISAFPDFSNKDAREWWKDELKNFISVGIDGIWNDMNEPAAFNEEGTLDEKCLHDGDYGVVEHKEFHNLYGREMSRCSKEAQEELRENKRSFSMTRATFAGGQRYSSVWTGDNRSLWSQMRMSMTMNANLGMSGFSFVGNDIGGFCLDTNEELFIRWMELGSFLPIMRNHSDVLSRRQEPWSFGKDVENICRKFINLRYKLMPYIYTSFYHSYKEGIPVFRAMVFDYPKDMKVLNMKEQFLFGESILVAPVLYEGERQKRVYLPEGNWYNLVNGQKYQGTKFYNFKVNLDEILLFVKEGSIIPIYEDDYLNMDNVPDKVTLIPYGEKATGIIYEDDGISKNYKMGQYNLYRASYSAHEVKIEKECEGYKSNKKYAFKNIKEISFK</sequence>
<dbReference type="SUPFAM" id="SSF51011">
    <property type="entry name" value="Glycosyl hydrolase domain"/>
    <property type="match status" value="1"/>
</dbReference>
<dbReference type="RefSeq" id="WP_202766657.1">
    <property type="nucleotide sequence ID" value="NZ_JAESWA010000019.1"/>
</dbReference>
<evidence type="ECO:0000259" key="6">
    <source>
        <dbReference type="Pfam" id="PF13802"/>
    </source>
</evidence>
<dbReference type="Pfam" id="PF13802">
    <property type="entry name" value="Gal_mutarotas_2"/>
    <property type="match status" value="1"/>
</dbReference>
<dbReference type="EMBL" id="JAESWA010000019">
    <property type="protein sequence ID" value="MBL4931271.1"/>
    <property type="molecule type" value="Genomic_DNA"/>
</dbReference>
<comment type="similarity">
    <text evidence="1 4">Belongs to the glycosyl hydrolase 31 family.</text>
</comment>
<dbReference type="AlphaFoldDB" id="A0A937K2B7"/>
<accession>A0A937K2B7</accession>
<keyword evidence="3 4" id="KW-0326">Glycosidase</keyword>
<dbReference type="InterPro" id="IPR017853">
    <property type="entry name" value="GH"/>
</dbReference>
<dbReference type="InterPro" id="IPR048395">
    <property type="entry name" value="Glyco_hydro_31_C"/>
</dbReference>
<feature type="domain" description="DUF5110" evidence="7">
    <location>
        <begin position="680"/>
        <end position="733"/>
    </location>
</feature>
<dbReference type="Pfam" id="PF21365">
    <property type="entry name" value="Glyco_hydro_31_3rd"/>
    <property type="match status" value="1"/>
</dbReference>
<dbReference type="InterPro" id="IPR030458">
    <property type="entry name" value="Glyco_hydro_31_AS"/>
</dbReference>
<proteinExistence type="inferred from homology"/>
<evidence type="ECO:0000256" key="3">
    <source>
        <dbReference type="ARBA" id="ARBA00023295"/>
    </source>
</evidence>
<dbReference type="PANTHER" id="PTHR22762:SF166">
    <property type="entry name" value="ALPHA-GLUCOSIDASE"/>
    <property type="match status" value="1"/>
</dbReference>
<feature type="domain" description="Glycosyl hydrolase family 31 C-terminal" evidence="8">
    <location>
        <begin position="576"/>
        <end position="662"/>
    </location>
</feature>
<dbReference type="CDD" id="cd06604">
    <property type="entry name" value="GH31_glucosidase_II_MalA"/>
    <property type="match status" value="1"/>
</dbReference>
<dbReference type="SUPFAM" id="SSF51445">
    <property type="entry name" value="(Trans)glycosidases"/>
    <property type="match status" value="1"/>
</dbReference>
<evidence type="ECO:0000256" key="1">
    <source>
        <dbReference type="ARBA" id="ARBA00007806"/>
    </source>
</evidence>
<dbReference type="Pfam" id="PF01055">
    <property type="entry name" value="Glyco_hydro_31_2nd"/>
    <property type="match status" value="1"/>
</dbReference>
<dbReference type="GO" id="GO:0004553">
    <property type="term" value="F:hydrolase activity, hydrolyzing O-glycosyl compounds"/>
    <property type="evidence" value="ECO:0007669"/>
    <property type="project" value="InterPro"/>
</dbReference>
<dbReference type="GO" id="GO:0005975">
    <property type="term" value="P:carbohydrate metabolic process"/>
    <property type="evidence" value="ECO:0007669"/>
    <property type="project" value="InterPro"/>
</dbReference>
<evidence type="ECO:0000259" key="8">
    <source>
        <dbReference type="Pfam" id="PF21365"/>
    </source>
</evidence>
<name>A0A937K2B7_9CLOT</name>
<evidence type="ECO:0000313" key="9">
    <source>
        <dbReference type="EMBL" id="MBL4931271.1"/>
    </source>
</evidence>
<dbReference type="InterPro" id="IPR000322">
    <property type="entry name" value="Glyco_hydro_31_TIM"/>
</dbReference>
<dbReference type="Gene3D" id="3.20.20.80">
    <property type="entry name" value="Glycosidases"/>
    <property type="match status" value="1"/>
</dbReference>
<comment type="caution">
    <text evidence="9">The sequence shown here is derived from an EMBL/GenBank/DDBJ whole genome shotgun (WGS) entry which is preliminary data.</text>
</comment>
<dbReference type="PROSITE" id="PS00129">
    <property type="entry name" value="GLYCOSYL_HYDROL_F31_1"/>
    <property type="match status" value="1"/>
</dbReference>
<evidence type="ECO:0000256" key="2">
    <source>
        <dbReference type="ARBA" id="ARBA00022801"/>
    </source>
</evidence>
<dbReference type="Gene3D" id="2.60.40.1180">
    <property type="entry name" value="Golgi alpha-mannosidase II"/>
    <property type="match status" value="2"/>
</dbReference>
<evidence type="ECO:0000259" key="5">
    <source>
        <dbReference type="Pfam" id="PF01055"/>
    </source>
</evidence>
<dbReference type="InterPro" id="IPR025887">
    <property type="entry name" value="Glyco_hydro_31_N_dom"/>
</dbReference>
<dbReference type="InterPro" id="IPR013780">
    <property type="entry name" value="Glyco_hydro_b"/>
</dbReference>
<dbReference type="PANTHER" id="PTHR22762">
    <property type="entry name" value="ALPHA-GLUCOSIDASE"/>
    <property type="match status" value="1"/>
</dbReference>
<dbReference type="SUPFAM" id="SSF74650">
    <property type="entry name" value="Galactose mutarotase-like"/>
    <property type="match status" value="1"/>
</dbReference>
<keyword evidence="10" id="KW-1185">Reference proteome</keyword>
<evidence type="ECO:0000259" key="7">
    <source>
        <dbReference type="Pfam" id="PF17137"/>
    </source>
</evidence>
<dbReference type="Proteomes" id="UP000623681">
    <property type="component" value="Unassembled WGS sequence"/>
</dbReference>
<dbReference type="InterPro" id="IPR011013">
    <property type="entry name" value="Gal_mutarotase_sf_dom"/>
</dbReference>
<reference evidence="9" key="1">
    <citation type="submission" date="2021-01" db="EMBL/GenBank/DDBJ databases">
        <title>Genome public.</title>
        <authorList>
            <person name="Liu C."/>
            <person name="Sun Q."/>
        </authorList>
    </citation>
    <scope>NUCLEOTIDE SEQUENCE</scope>
    <source>
        <strain evidence="9">YIM B02565</strain>
    </source>
</reference>
<keyword evidence="2 4" id="KW-0378">Hydrolase</keyword>
<feature type="domain" description="Glycoside hydrolase family 31 TIM barrel" evidence="5">
    <location>
        <begin position="243"/>
        <end position="567"/>
    </location>
</feature>
<gene>
    <name evidence="9" type="ORF">JK634_05600</name>
</gene>
<dbReference type="InterPro" id="IPR033403">
    <property type="entry name" value="DUF5110"/>
</dbReference>